<evidence type="ECO:0000313" key="2">
    <source>
        <dbReference type="EMBL" id="PKU84398.1"/>
    </source>
</evidence>
<organism evidence="2 3">
    <name type="scientific">Dendrobium catenatum</name>
    <dbReference type="NCBI Taxonomy" id="906689"/>
    <lineage>
        <taxon>Eukaryota</taxon>
        <taxon>Viridiplantae</taxon>
        <taxon>Streptophyta</taxon>
        <taxon>Embryophyta</taxon>
        <taxon>Tracheophyta</taxon>
        <taxon>Spermatophyta</taxon>
        <taxon>Magnoliopsida</taxon>
        <taxon>Liliopsida</taxon>
        <taxon>Asparagales</taxon>
        <taxon>Orchidaceae</taxon>
        <taxon>Epidendroideae</taxon>
        <taxon>Malaxideae</taxon>
        <taxon>Dendrobiinae</taxon>
        <taxon>Dendrobium</taxon>
    </lineage>
</organism>
<reference evidence="2 3" key="1">
    <citation type="journal article" date="2016" name="Sci. Rep.">
        <title>The Dendrobium catenatum Lindl. genome sequence provides insights into polysaccharide synthase, floral development and adaptive evolution.</title>
        <authorList>
            <person name="Zhang G.Q."/>
            <person name="Xu Q."/>
            <person name="Bian C."/>
            <person name="Tsai W.C."/>
            <person name="Yeh C.M."/>
            <person name="Liu K.W."/>
            <person name="Yoshida K."/>
            <person name="Zhang L.S."/>
            <person name="Chang S.B."/>
            <person name="Chen F."/>
            <person name="Shi Y."/>
            <person name="Su Y.Y."/>
            <person name="Zhang Y.Q."/>
            <person name="Chen L.J."/>
            <person name="Yin Y."/>
            <person name="Lin M."/>
            <person name="Huang H."/>
            <person name="Deng H."/>
            <person name="Wang Z.W."/>
            <person name="Zhu S.L."/>
            <person name="Zhao X."/>
            <person name="Deng C."/>
            <person name="Niu S.C."/>
            <person name="Huang J."/>
            <person name="Wang M."/>
            <person name="Liu G.H."/>
            <person name="Yang H.J."/>
            <person name="Xiao X.J."/>
            <person name="Hsiao Y.Y."/>
            <person name="Wu W.L."/>
            <person name="Chen Y.Y."/>
            <person name="Mitsuda N."/>
            <person name="Ohme-Takagi M."/>
            <person name="Luo Y.B."/>
            <person name="Van de Peer Y."/>
            <person name="Liu Z.J."/>
        </authorList>
    </citation>
    <scope>NUCLEOTIDE SEQUENCE [LARGE SCALE GENOMIC DNA]</scope>
    <source>
        <tissue evidence="2">The whole plant</tissue>
    </source>
</reference>
<name>A0A2I0X8Z9_9ASPA</name>
<gene>
    <name evidence="2" type="ORF">MA16_Dca002911</name>
</gene>
<keyword evidence="3" id="KW-1185">Reference proteome</keyword>
<evidence type="ECO:0000313" key="3">
    <source>
        <dbReference type="Proteomes" id="UP000233837"/>
    </source>
</evidence>
<proteinExistence type="predicted"/>
<protein>
    <submittedName>
        <fullName evidence="2">Uncharacterized protein</fullName>
    </submittedName>
</protein>
<dbReference type="AlphaFoldDB" id="A0A2I0X8Z9"/>
<evidence type="ECO:0000256" key="1">
    <source>
        <dbReference type="SAM" id="MobiDB-lite"/>
    </source>
</evidence>
<dbReference type="Proteomes" id="UP000233837">
    <property type="component" value="Unassembled WGS sequence"/>
</dbReference>
<dbReference type="EMBL" id="KZ502052">
    <property type="protein sequence ID" value="PKU84398.1"/>
    <property type="molecule type" value="Genomic_DNA"/>
</dbReference>
<accession>A0A2I0X8Z9</accession>
<feature type="region of interest" description="Disordered" evidence="1">
    <location>
        <begin position="1"/>
        <end position="24"/>
    </location>
</feature>
<reference evidence="2 3" key="2">
    <citation type="journal article" date="2017" name="Nature">
        <title>The Apostasia genome and the evolution of orchids.</title>
        <authorList>
            <person name="Zhang G.Q."/>
            <person name="Liu K.W."/>
            <person name="Li Z."/>
            <person name="Lohaus R."/>
            <person name="Hsiao Y.Y."/>
            <person name="Niu S.C."/>
            <person name="Wang J.Y."/>
            <person name="Lin Y.C."/>
            <person name="Xu Q."/>
            <person name="Chen L.J."/>
            <person name="Yoshida K."/>
            <person name="Fujiwara S."/>
            <person name="Wang Z.W."/>
            <person name="Zhang Y.Q."/>
            <person name="Mitsuda N."/>
            <person name="Wang M."/>
            <person name="Liu G.H."/>
            <person name="Pecoraro L."/>
            <person name="Huang H.X."/>
            <person name="Xiao X.J."/>
            <person name="Lin M."/>
            <person name="Wu X.Y."/>
            <person name="Wu W.L."/>
            <person name="Chen Y.Y."/>
            <person name="Chang S.B."/>
            <person name="Sakamoto S."/>
            <person name="Ohme-Takagi M."/>
            <person name="Yagi M."/>
            <person name="Zeng S.J."/>
            <person name="Shen C.Y."/>
            <person name="Yeh C.M."/>
            <person name="Luo Y.B."/>
            <person name="Tsai W.C."/>
            <person name="Van de Peer Y."/>
            <person name="Liu Z.J."/>
        </authorList>
    </citation>
    <scope>NUCLEOTIDE SEQUENCE [LARGE SCALE GENOMIC DNA]</scope>
    <source>
        <tissue evidence="2">The whole plant</tissue>
    </source>
</reference>
<sequence>MAAEARRTASIGGPSDIRRQSAGNVSFPIRSVPAFGDDADAGGLSISAKEARLKMKNNKALVINEGGLASSKKKIPDIGKGK</sequence>